<dbReference type="InterPro" id="IPR018211">
    <property type="entry name" value="ADH_Fe_CS"/>
</dbReference>
<comment type="similarity">
    <text evidence="2">Belongs to the iron-containing alcohol dehydrogenase family.</text>
</comment>
<comment type="caution">
    <text evidence="7">The sequence shown here is derived from an EMBL/GenBank/DDBJ whole genome shotgun (WGS) entry which is preliminary data.</text>
</comment>
<dbReference type="Pfam" id="PF00465">
    <property type="entry name" value="Fe-ADH"/>
    <property type="match status" value="1"/>
</dbReference>
<proteinExistence type="inferred from homology"/>
<evidence type="ECO:0000256" key="3">
    <source>
        <dbReference type="ARBA" id="ARBA00023002"/>
    </source>
</evidence>
<evidence type="ECO:0000259" key="5">
    <source>
        <dbReference type="Pfam" id="PF00465"/>
    </source>
</evidence>
<dbReference type="InterPro" id="IPR056798">
    <property type="entry name" value="ADH_Fe_C"/>
</dbReference>
<dbReference type="PANTHER" id="PTHR11496:SF102">
    <property type="entry name" value="ALCOHOL DEHYDROGENASE 4"/>
    <property type="match status" value="1"/>
</dbReference>
<dbReference type="PROSITE" id="PS00913">
    <property type="entry name" value="ADH_IRON_1"/>
    <property type="match status" value="1"/>
</dbReference>
<dbReference type="EMBL" id="SLXU01000007">
    <property type="protein sequence ID" value="TCP60955.1"/>
    <property type="molecule type" value="Genomic_DNA"/>
</dbReference>
<dbReference type="GO" id="GO:0004022">
    <property type="term" value="F:alcohol dehydrogenase (NAD+) activity"/>
    <property type="evidence" value="ECO:0007669"/>
    <property type="project" value="TreeGrafter"/>
</dbReference>
<gene>
    <name evidence="7" type="ORF">EV663_107131</name>
</gene>
<dbReference type="GO" id="GO:0046872">
    <property type="term" value="F:metal ion binding"/>
    <property type="evidence" value="ECO:0007669"/>
    <property type="project" value="InterPro"/>
</dbReference>
<feature type="domain" description="Fe-containing alcohol dehydrogenase-like C-terminal" evidence="6">
    <location>
        <begin position="191"/>
        <end position="380"/>
    </location>
</feature>
<keyword evidence="8" id="KW-1185">Reference proteome</keyword>
<dbReference type="AlphaFoldDB" id="A0A4R2RP39"/>
<dbReference type="InterPro" id="IPR039697">
    <property type="entry name" value="Alcohol_dehydrogenase_Fe"/>
</dbReference>
<keyword evidence="3" id="KW-0560">Oxidoreductase</keyword>
<dbReference type="Gene3D" id="3.40.50.1970">
    <property type="match status" value="1"/>
</dbReference>
<evidence type="ECO:0000256" key="2">
    <source>
        <dbReference type="ARBA" id="ARBA00007358"/>
    </source>
</evidence>
<evidence type="ECO:0000313" key="7">
    <source>
        <dbReference type="EMBL" id="TCP60955.1"/>
    </source>
</evidence>
<name>A0A4R2RP39_9RHOB</name>
<dbReference type="InterPro" id="IPR001670">
    <property type="entry name" value="ADH_Fe/GldA"/>
</dbReference>
<accession>A0A4R2RP39</accession>
<organism evidence="7 8">
    <name type="scientific">Rhodovulum bhavnagarense</name>
    <dbReference type="NCBI Taxonomy" id="992286"/>
    <lineage>
        <taxon>Bacteria</taxon>
        <taxon>Pseudomonadati</taxon>
        <taxon>Pseudomonadota</taxon>
        <taxon>Alphaproteobacteria</taxon>
        <taxon>Rhodobacterales</taxon>
        <taxon>Paracoccaceae</taxon>
        <taxon>Rhodovulum</taxon>
    </lineage>
</organism>
<dbReference type="Proteomes" id="UP000295050">
    <property type="component" value="Unassembled WGS sequence"/>
</dbReference>
<keyword evidence="4" id="KW-0520">NAD</keyword>
<evidence type="ECO:0000256" key="1">
    <source>
        <dbReference type="ARBA" id="ARBA00001962"/>
    </source>
</evidence>
<dbReference type="PANTHER" id="PTHR11496">
    <property type="entry name" value="ALCOHOL DEHYDROGENASE"/>
    <property type="match status" value="1"/>
</dbReference>
<dbReference type="Gene3D" id="1.20.1090.10">
    <property type="entry name" value="Dehydroquinate synthase-like - alpha domain"/>
    <property type="match status" value="1"/>
</dbReference>
<comment type="cofactor">
    <cofactor evidence="1">
        <name>Fe cation</name>
        <dbReference type="ChEBI" id="CHEBI:24875"/>
    </cofactor>
</comment>
<evidence type="ECO:0000259" key="6">
    <source>
        <dbReference type="Pfam" id="PF25137"/>
    </source>
</evidence>
<feature type="domain" description="Alcohol dehydrogenase iron-type/glycerol dehydrogenase GldA" evidence="5">
    <location>
        <begin position="13"/>
        <end position="180"/>
    </location>
</feature>
<dbReference type="Pfam" id="PF25137">
    <property type="entry name" value="ADH_Fe_C"/>
    <property type="match status" value="1"/>
</dbReference>
<protein>
    <submittedName>
        <fullName evidence="7">Uncharacterized protein</fullName>
    </submittedName>
</protein>
<dbReference type="SUPFAM" id="SSF56796">
    <property type="entry name" value="Dehydroquinate synthase-like"/>
    <property type="match status" value="1"/>
</dbReference>
<sequence length="383" mass="38122">MTNPILPFGFAAPREIRFGRGVAAEAAPRIAAMGRRLALVHGASGARADWLASGLMAQGVLALRIACGAEPDLPALEAALAQARAAGVDAVAALGGGAAIDMGKALAALIPSVTPPLTHLEVVGEGRPLGVDPLPFAALPTTAGTGAEVTKNAVIGVPEARRKVSLRDARMIPDVVLIDPALADGTPRAVTLASGLDAITQVIEPFLSSRANPLTDALCRAAIPRGLAALARLMQGEDADARDDMAVVALTGGLALANAGLGAVHGLAGPIGGLAPAAPHGAVCGALLPAVMLANAAALYPGHPAVARMQEAEGMVSEALCVEGWAGLADWSRRAGLPGLSAMGVTPADYPALAAAALGSSSMRGNPVPLSQAVLERVLAESA</sequence>
<reference evidence="7 8" key="1">
    <citation type="submission" date="2019-03" db="EMBL/GenBank/DDBJ databases">
        <title>Genomic Encyclopedia of Type Strains, Phase IV (KMG-IV): sequencing the most valuable type-strain genomes for metagenomic binning, comparative biology and taxonomic classification.</title>
        <authorList>
            <person name="Goeker M."/>
        </authorList>
    </citation>
    <scope>NUCLEOTIDE SEQUENCE [LARGE SCALE GENOMIC DNA]</scope>
    <source>
        <strain evidence="7 8">DSM 24766</strain>
    </source>
</reference>
<evidence type="ECO:0000313" key="8">
    <source>
        <dbReference type="Proteomes" id="UP000295050"/>
    </source>
</evidence>
<evidence type="ECO:0000256" key="4">
    <source>
        <dbReference type="ARBA" id="ARBA00023027"/>
    </source>
</evidence>